<feature type="domain" description="HTH-like" evidence="1">
    <location>
        <begin position="13"/>
        <end position="68"/>
    </location>
</feature>
<keyword evidence="3" id="KW-1185">Reference proteome</keyword>
<dbReference type="EMBL" id="FNAF01000008">
    <property type="protein sequence ID" value="SDD83478.1"/>
    <property type="molecule type" value="Genomic_DNA"/>
</dbReference>
<gene>
    <name evidence="2" type="ORF">SAMN04489866_10835</name>
</gene>
<dbReference type="InterPro" id="IPR025948">
    <property type="entry name" value="HTH-like_dom"/>
</dbReference>
<sequence>MYWQKKWSREDKDQALKDDILAIRQDHKDYGYRRIHLELKNRGWVANKKKVQRLVQVMGLQVPSYGRKYKKYSAYKGVVGKIKKYRIHRRFNASVPYRRTFHSDRGWG</sequence>
<evidence type="ECO:0000259" key="1">
    <source>
        <dbReference type="Pfam" id="PF13276"/>
    </source>
</evidence>
<dbReference type="Pfam" id="PF13276">
    <property type="entry name" value="HTH_21"/>
    <property type="match status" value="1"/>
</dbReference>
<protein>
    <submittedName>
        <fullName evidence="2">HTH-like domain-containing protein</fullName>
    </submittedName>
</protein>
<dbReference type="RefSeq" id="WP_091791995.1">
    <property type="nucleotide sequence ID" value="NZ_FNAF01000008.1"/>
</dbReference>
<proteinExistence type="predicted"/>
<dbReference type="OrthoDB" id="9775203at2"/>
<dbReference type="STRING" id="2741.SAMN04489866_10835"/>
<accession>A0A1G6XZ80</accession>
<organism evidence="2 3">
    <name type="scientific">Peptococcus niger</name>
    <dbReference type="NCBI Taxonomy" id="2741"/>
    <lineage>
        <taxon>Bacteria</taxon>
        <taxon>Bacillati</taxon>
        <taxon>Bacillota</taxon>
        <taxon>Clostridia</taxon>
        <taxon>Eubacteriales</taxon>
        <taxon>Peptococcaceae</taxon>
        <taxon>Peptococcus</taxon>
    </lineage>
</organism>
<reference evidence="2 3" key="1">
    <citation type="submission" date="2016-10" db="EMBL/GenBank/DDBJ databases">
        <authorList>
            <person name="de Groot N.N."/>
        </authorList>
    </citation>
    <scope>NUCLEOTIDE SEQUENCE [LARGE SCALE GENOMIC DNA]</scope>
    <source>
        <strain evidence="2 3">DSM 20475</strain>
    </source>
</reference>
<name>A0A1G6XZ80_PEPNI</name>
<dbReference type="AlphaFoldDB" id="A0A1G6XZ80"/>
<dbReference type="Proteomes" id="UP000198995">
    <property type="component" value="Unassembled WGS sequence"/>
</dbReference>
<evidence type="ECO:0000313" key="2">
    <source>
        <dbReference type="EMBL" id="SDD83478.1"/>
    </source>
</evidence>
<evidence type="ECO:0000313" key="3">
    <source>
        <dbReference type="Proteomes" id="UP000198995"/>
    </source>
</evidence>